<keyword evidence="2" id="KW-1185">Reference proteome</keyword>
<dbReference type="Proteomes" id="UP000005019">
    <property type="component" value="Unassembled WGS sequence"/>
</dbReference>
<dbReference type="RefSeq" id="WP_008061767.1">
    <property type="nucleotide sequence ID" value="NZ_AFHG01000052.1"/>
</dbReference>
<reference evidence="1 2" key="1">
    <citation type="journal article" date="2011" name="J. Bacteriol.">
        <title>Genome sequence of Methyloversatilis universalis FAM5T, a methylotrophic representative of the order Rhodocyclales.</title>
        <authorList>
            <person name="Kittichotirat W."/>
            <person name="Good N.M."/>
            <person name="Hall R."/>
            <person name="Bringel F."/>
            <person name="Lajus A."/>
            <person name="Medigue C."/>
            <person name="Smalley N.E."/>
            <person name="Beck D."/>
            <person name="Bumgarner R."/>
            <person name="Vuilleumier S."/>
            <person name="Kalyuzhnaya M.G."/>
        </authorList>
    </citation>
    <scope>NUCLEOTIDE SEQUENCE [LARGE SCALE GENOMIC DNA]</scope>
    <source>
        <strain evidence="2">ATCC BAA-1314 / JCM 13912 / FAM5</strain>
    </source>
</reference>
<evidence type="ECO:0000313" key="2">
    <source>
        <dbReference type="Proteomes" id="UP000005019"/>
    </source>
</evidence>
<dbReference type="eggNOG" id="COG3211">
    <property type="taxonomic scope" value="Bacteria"/>
</dbReference>
<dbReference type="STRING" id="1000565.METUNv1_02298"/>
<protein>
    <submittedName>
        <fullName evidence="1">Uncharacterized protein</fullName>
    </submittedName>
</protein>
<dbReference type="AlphaFoldDB" id="F5RDD1"/>
<dbReference type="OrthoDB" id="8563680at2"/>
<accession>F5RDD1</accession>
<comment type="caution">
    <text evidence="1">The sequence shown here is derived from an EMBL/GenBank/DDBJ whole genome shotgun (WGS) entry which is preliminary data.</text>
</comment>
<dbReference type="InterPro" id="IPR008557">
    <property type="entry name" value="PhoX"/>
</dbReference>
<dbReference type="Pfam" id="PF05787">
    <property type="entry name" value="PhoX"/>
    <property type="match status" value="1"/>
</dbReference>
<organism evidence="1 2">
    <name type="scientific">Methyloversatilis universalis (strain ATCC BAA-1314 / DSM 25237 / JCM 13912 / CCUG 52030 / FAM5)</name>
    <dbReference type="NCBI Taxonomy" id="1000565"/>
    <lineage>
        <taxon>Bacteria</taxon>
        <taxon>Pseudomonadati</taxon>
        <taxon>Pseudomonadota</taxon>
        <taxon>Betaproteobacteria</taxon>
        <taxon>Nitrosomonadales</taxon>
        <taxon>Sterolibacteriaceae</taxon>
        <taxon>Methyloversatilis</taxon>
    </lineage>
</organism>
<gene>
    <name evidence="1" type="ORF">METUNv1_02298</name>
</gene>
<name>F5RDD1_METUF</name>
<evidence type="ECO:0000313" key="1">
    <source>
        <dbReference type="EMBL" id="EGK70912.1"/>
    </source>
</evidence>
<sequence length="188" mass="20006">MMSAALHPLELDSDGRHARLAGVTYLAGGLLRARDGRGVVHLTEAERPRHVYKFIGPLPDSGALQHGALYVARFGDNGHGHWLPLVPARQGFLLWDPQLRVGEVLGDPAAAARRVGATPLDGLFSVQSRADGGQLLLCGHAGPARVWREAMGDVASLTFGWQGGLLPADERASALHLRARPALRLTAG</sequence>
<dbReference type="EMBL" id="AFHG01000052">
    <property type="protein sequence ID" value="EGK70912.1"/>
    <property type="molecule type" value="Genomic_DNA"/>
</dbReference>
<proteinExistence type="predicted"/>